<sequence>MGCAIGGGFYGRQPPLSLPQTLRGTVQVPLPDSGHAFAQGGGKPADTLRELYPTLAACWEAPAGLAKLERTEITARFSLRRDGSLIGEPRITFATPPAETRARDILTEATVAAIRRCTPARITAALGGAIAGRPMALRFIYSGPRGQGI</sequence>
<reference evidence="1" key="2">
    <citation type="submission" date="2021-08" db="EMBL/GenBank/DDBJ databases">
        <authorList>
            <person name="Tani A."/>
            <person name="Ola A."/>
            <person name="Ogura Y."/>
            <person name="Katsura K."/>
            <person name="Hayashi T."/>
        </authorList>
    </citation>
    <scope>NUCLEOTIDE SEQUENCE</scope>
    <source>
        <strain evidence="1">DSM 19015</strain>
    </source>
</reference>
<comment type="caution">
    <text evidence="1">The sequence shown here is derived from an EMBL/GenBank/DDBJ whole genome shotgun (WGS) entry which is preliminary data.</text>
</comment>
<organism evidence="1 2">
    <name type="scientific">Methylobacterium iners</name>
    <dbReference type="NCBI Taxonomy" id="418707"/>
    <lineage>
        <taxon>Bacteria</taxon>
        <taxon>Pseudomonadati</taxon>
        <taxon>Pseudomonadota</taxon>
        <taxon>Alphaproteobacteria</taxon>
        <taxon>Hyphomicrobiales</taxon>
        <taxon>Methylobacteriaceae</taxon>
        <taxon>Methylobacterium</taxon>
    </lineage>
</organism>
<dbReference type="Proteomes" id="UP001055125">
    <property type="component" value="Unassembled WGS sequence"/>
</dbReference>
<dbReference type="EMBL" id="BPQP01000052">
    <property type="protein sequence ID" value="GJD96082.1"/>
    <property type="molecule type" value="Genomic_DNA"/>
</dbReference>
<protein>
    <recommendedName>
        <fullName evidence="3">TonB C-terminal domain-containing protein</fullName>
    </recommendedName>
</protein>
<proteinExistence type="predicted"/>
<keyword evidence="2" id="KW-1185">Reference proteome</keyword>
<evidence type="ECO:0000313" key="2">
    <source>
        <dbReference type="Proteomes" id="UP001055125"/>
    </source>
</evidence>
<name>A0ABQ4S0X2_9HYPH</name>
<reference evidence="1" key="1">
    <citation type="journal article" date="2021" name="Front. Microbiol.">
        <title>Comprehensive Comparative Genomics and Phenotyping of Methylobacterium Species.</title>
        <authorList>
            <person name="Alessa O."/>
            <person name="Ogura Y."/>
            <person name="Fujitani Y."/>
            <person name="Takami H."/>
            <person name="Hayashi T."/>
            <person name="Sahin N."/>
            <person name="Tani A."/>
        </authorList>
    </citation>
    <scope>NUCLEOTIDE SEQUENCE</scope>
    <source>
        <strain evidence="1">DSM 19015</strain>
    </source>
</reference>
<evidence type="ECO:0008006" key="3">
    <source>
        <dbReference type="Google" id="ProtNLM"/>
    </source>
</evidence>
<gene>
    <name evidence="1" type="ORF">OCOJLMKI_3300</name>
</gene>
<accession>A0ABQ4S0X2</accession>
<evidence type="ECO:0000313" key="1">
    <source>
        <dbReference type="EMBL" id="GJD96082.1"/>
    </source>
</evidence>